<evidence type="ECO:0000313" key="3">
    <source>
        <dbReference type="WBParaSite" id="PDA_v2.g4162.t1"/>
    </source>
</evidence>
<accession>A0A914QRF4</accession>
<dbReference type="Proteomes" id="UP000887578">
    <property type="component" value="Unplaced"/>
</dbReference>
<proteinExistence type="predicted"/>
<feature type="chain" id="PRO_5037869677" evidence="1">
    <location>
        <begin position="17"/>
        <end position="216"/>
    </location>
</feature>
<protein>
    <submittedName>
        <fullName evidence="3">Uncharacterized protein</fullName>
    </submittedName>
</protein>
<dbReference type="WBParaSite" id="PDA_v2.g4162.t1">
    <property type="protein sequence ID" value="PDA_v2.g4162.t1"/>
    <property type="gene ID" value="PDA_v2.g4162"/>
</dbReference>
<evidence type="ECO:0000313" key="2">
    <source>
        <dbReference type="Proteomes" id="UP000887578"/>
    </source>
</evidence>
<evidence type="ECO:0000256" key="1">
    <source>
        <dbReference type="SAM" id="SignalP"/>
    </source>
</evidence>
<name>A0A914QRF4_9BILA</name>
<dbReference type="AlphaFoldDB" id="A0A914QRF4"/>
<organism evidence="2 3">
    <name type="scientific">Panagrolaimus davidi</name>
    <dbReference type="NCBI Taxonomy" id="227884"/>
    <lineage>
        <taxon>Eukaryota</taxon>
        <taxon>Metazoa</taxon>
        <taxon>Ecdysozoa</taxon>
        <taxon>Nematoda</taxon>
        <taxon>Chromadorea</taxon>
        <taxon>Rhabditida</taxon>
        <taxon>Tylenchina</taxon>
        <taxon>Panagrolaimomorpha</taxon>
        <taxon>Panagrolaimoidea</taxon>
        <taxon>Panagrolaimidae</taxon>
        <taxon>Panagrolaimus</taxon>
    </lineage>
</organism>
<reference evidence="3" key="1">
    <citation type="submission" date="2022-11" db="UniProtKB">
        <authorList>
            <consortium name="WormBaseParasite"/>
        </authorList>
    </citation>
    <scope>IDENTIFICATION</scope>
</reference>
<sequence length="216" mass="24499">MFIIFLVSITVLFISAANTGSPSVNWKNETFYVVDPDCYFISAASISAIQEGINNYSPASSNRLCENVSSTVYRNPKGNHIIFVRYESLKEISIAIQQTNGSTNFNLKDLFVKVNYEYILGDYCNFDKTLLSIGVDSNMSYITVKCGNDEWAFMRSVLTSTGEFYTPFGPLIYFQKGDPSFNRLSFLSLYDENDNIFHDSVVLRYTIKKVTCFTCI</sequence>
<keyword evidence="1" id="KW-0732">Signal</keyword>
<feature type="signal peptide" evidence="1">
    <location>
        <begin position="1"/>
        <end position="16"/>
    </location>
</feature>
<keyword evidence="2" id="KW-1185">Reference proteome</keyword>